<proteinExistence type="predicted"/>
<reference evidence="1" key="1">
    <citation type="journal article" date="2015" name="Nature">
        <title>Complex archaea that bridge the gap between prokaryotes and eukaryotes.</title>
        <authorList>
            <person name="Spang A."/>
            <person name="Saw J.H."/>
            <person name="Jorgensen S.L."/>
            <person name="Zaremba-Niedzwiedzka K."/>
            <person name="Martijn J."/>
            <person name="Lind A.E."/>
            <person name="van Eijk R."/>
            <person name="Schleper C."/>
            <person name="Guy L."/>
            <person name="Ettema T.J."/>
        </authorList>
    </citation>
    <scope>NUCLEOTIDE SEQUENCE</scope>
</reference>
<evidence type="ECO:0000313" key="1">
    <source>
        <dbReference type="EMBL" id="KKL53966.1"/>
    </source>
</evidence>
<comment type="caution">
    <text evidence="1">The sequence shown here is derived from an EMBL/GenBank/DDBJ whole genome shotgun (WGS) entry which is preliminary data.</text>
</comment>
<name>A0A0F9DJF2_9ZZZZ</name>
<dbReference type="EMBL" id="LAZR01031363">
    <property type="protein sequence ID" value="KKL53966.1"/>
    <property type="molecule type" value="Genomic_DNA"/>
</dbReference>
<protein>
    <submittedName>
        <fullName evidence="1">Uncharacterized protein</fullName>
    </submittedName>
</protein>
<dbReference type="AlphaFoldDB" id="A0A0F9DJF2"/>
<organism evidence="1">
    <name type="scientific">marine sediment metagenome</name>
    <dbReference type="NCBI Taxonomy" id="412755"/>
    <lineage>
        <taxon>unclassified sequences</taxon>
        <taxon>metagenomes</taxon>
        <taxon>ecological metagenomes</taxon>
    </lineage>
</organism>
<sequence length="125" mass="14827">MITIDDYLQGILKQILESYRHLLDLKDKPGDLEIIKTEILRINGFFKVIIKKIESSQIQSDTYVKLLKQTKRFLSNYEFDREIETMSTLYSDDPNRLKNIRLKIIESLQNNELMETIETICNLKN</sequence>
<accession>A0A0F9DJF2</accession>
<gene>
    <name evidence="1" type="ORF">LCGC14_2270130</name>
</gene>